<comment type="caution">
    <text evidence="2">The sequence shown here is derived from an EMBL/GenBank/DDBJ whole genome shotgun (WGS) entry which is preliminary data.</text>
</comment>
<dbReference type="PANTHER" id="PTHR46850">
    <property type="entry name" value="CHROMODOMAIN-HELICASE-DNA-BINDING PROTEIN 9"/>
    <property type="match status" value="1"/>
</dbReference>
<sequence length="264" mass="30049">MKSDGRRDKRKVNTIQEQKWEKYDSWGEWEVTRRRRQGGTERGRQRFCDESSSVKSRSPPTPRGRRPPKSALSPLPFLLRQLRQDLEGPDCSQRGGLFLSSQNRGQNFIDDPRVCGIRGISDPLGEPEKKKKGKRRYQELAVQEGAESDDTTSMSALNMGGEDSQDPLDNAKRRSGRQVKRRKYNEDLDFKVVDDDGETIAVLGAGRISALNATALAWQAEEPPEDEANIIEKILSVRTVKKETSSSEDQAEETEEFYVKYRNL</sequence>
<evidence type="ECO:0000313" key="2">
    <source>
        <dbReference type="EMBL" id="GLD64705.1"/>
    </source>
</evidence>
<evidence type="ECO:0000313" key="3">
    <source>
        <dbReference type="Proteomes" id="UP001279410"/>
    </source>
</evidence>
<dbReference type="PANTHER" id="PTHR46850:SF1">
    <property type="entry name" value="CHROMODOMAIN-HELICASE-DNA-BINDING PROTEIN 9"/>
    <property type="match status" value="1"/>
</dbReference>
<name>A0AAD3N295_LATJO</name>
<accession>A0AAD3N295</accession>
<dbReference type="EMBL" id="BRZM01005591">
    <property type="protein sequence ID" value="GLD64705.1"/>
    <property type="molecule type" value="Genomic_DNA"/>
</dbReference>
<dbReference type="Proteomes" id="UP001279410">
    <property type="component" value="Unassembled WGS sequence"/>
</dbReference>
<proteinExistence type="predicted"/>
<dbReference type="InterPro" id="IPR051493">
    <property type="entry name" value="CHD"/>
</dbReference>
<gene>
    <name evidence="2" type="ORF">AKAME5_002927000</name>
</gene>
<evidence type="ECO:0000256" key="1">
    <source>
        <dbReference type="SAM" id="MobiDB-lite"/>
    </source>
</evidence>
<reference evidence="2" key="1">
    <citation type="submission" date="2022-08" db="EMBL/GenBank/DDBJ databases">
        <title>Genome sequencing of akame (Lates japonicus).</title>
        <authorList>
            <person name="Hashiguchi Y."/>
            <person name="Takahashi H."/>
        </authorList>
    </citation>
    <scope>NUCLEOTIDE SEQUENCE</scope>
    <source>
        <strain evidence="2">Kochi</strain>
    </source>
</reference>
<dbReference type="AlphaFoldDB" id="A0AAD3N295"/>
<protein>
    <submittedName>
        <fullName evidence="2">Chromodomain-helicase-DNA-binding protein 6</fullName>
    </submittedName>
</protein>
<organism evidence="2 3">
    <name type="scientific">Lates japonicus</name>
    <name type="common">Japanese lates</name>
    <dbReference type="NCBI Taxonomy" id="270547"/>
    <lineage>
        <taxon>Eukaryota</taxon>
        <taxon>Metazoa</taxon>
        <taxon>Chordata</taxon>
        <taxon>Craniata</taxon>
        <taxon>Vertebrata</taxon>
        <taxon>Euteleostomi</taxon>
        <taxon>Actinopterygii</taxon>
        <taxon>Neopterygii</taxon>
        <taxon>Teleostei</taxon>
        <taxon>Neoteleostei</taxon>
        <taxon>Acanthomorphata</taxon>
        <taxon>Carangaria</taxon>
        <taxon>Carangaria incertae sedis</taxon>
        <taxon>Centropomidae</taxon>
        <taxon>Lates</taxon>
    </lineage>
</organism>
<keyword evidence="3" id="KW-1185">Reference proteome</keyword>
<feature type="region of interest" description="Disordered" evidence="1">
    <location>
        <begin position="34"/>
        <end position="181"/>
    </location>
</feature>
<feature type="compositionally biased region" description="Basic and acidic residues" evidence="1">
    <location>
        <begin position="38"/>
        <end position="49"/>
    </location>
</feature>